<feature type="chain" id="PRO_5029010627" description="Jacalin-type lectin domain-containing protein" evidence="1">
    <location>
        <begin position="26"/>
        <end position="401"/>
    </location>
</feature>
<evidence type="ECO:0000256" key="1">
    <source>
        <dbReference type="SAM" id="SignalP"/>
    </source>
</evidence>
<keyword evidence="3" id="KW-1185">Reference proteome</keyword>
<reference evidence="2 3" key="1">
    <citation type="submission" date="2020-01" db="EMBL/GenBank/DDBJ databases">
        <authorList>
            <consortium name="DOE Joint Genome Institute"/>
            <person name="Haridas S."/>
            <person name="Albert R."/>
            <person name="Binder M."/>
            <person name="Bloem J."/>
            <person name="Labutti K."/>
            <person name="Salamov A."/>
            <person name="Andreopoulos B."/>
            <person name="Baker S.E."/>
            <person name="Barry K."/>
            <person name="Bills G."/>
            <person name="Bluhm B.H."/>
            <person name="Cannon C."/>
            <person name="Castanera R."/>
            <person name="Culley D.E."/>
            <person name="Daum C."/>
            <person name="Ezra D."/>
            <person name="Gonzalez J.B."/>
            <person name="Henrissat B."/>
            <person name="Kuo A."/>
            <person name="Liang C."/>
            <person name="Lipzen A."/>
            <person name="Lutzoni F."/>
            <person name="Magnuson J."/>
            <person name="Mondo S."/>
            <person name="Nolan M."/>
            <person name="Ohm R."/>
            <person name="Pangilinan J."/>
            <person name="Park H.-J.H."/>
            <person name="Ramirez L."/>
            <person name="Alfaro M."/>
            <person name="Sun H."/>
            <person name="Tritt A."/>
            <person name="Yoshinaga Y."/>
            <person name="Zwiers L.-H.L."/>
            <person name="Turgeon B.G."/>
            <person name="Goodwin S.B."/>
            <person name="Spatafora J.W."/>
            <person name="Crous P.W."/>
            <person name="Grigoriev I.V."/>
        </authorList>
    </citation>
    <scope>NUCLEOTIDE SEQUENCE [LARGE SCALE GENOMIC DNA]</scope>
    <source>
        <strain evidence="2 3">CBS 611.86</strain>
    </source>
</reference>
<protein>
    <recommendedName>
        <fullName evidence="4">Jacalin-type lectin domain-containing protein</fullName>
    </recommendedName>
</protein>
<dbReference type="Proteomes" id="UP000481861">
    <property type="component" value="Unassembled WGS sequence"/>
</dbReference>
<gene>
    <name evidence="2" type="ORF">BDV95DRAFT_606420</name>
</gene>
<dbReference type="EMBL" id="JAADJZ010000010">
    <property type="protein sequence ID" value="KAF2871849.1"/>
    <property type="molecule type" value="Genomic_DNA"/>
</dbReference>
<dbReference type="Gene3D" id="2.170.15.10">
    <property type="entry name" value="Proaerolysin, chain A, domain 3"/>
    <property type="match status" value="1"/>
</dbReference>
<proteinExistence type="predicted"/>
<dbReference type="SUPFAM" id="SSF51101">
    <property type="entry name" value="Mannose-binding lectins"/>
    <property type="match status" value="1"/>
</dbReference>
<name>A0A7C8I695_9PLEO</name>
<evidence type="ECO:0008006" key="4">
    <source>
        <dbReference type="Google" id="ProtNLM"/>
    </source>
</evidence>
<accession>A0A7C8I695</accession>
<evidence type="ECO:0000313" key="2">
    <source>
        <dbReference type="EMBL" id="KAF2871849.1"/>
    </source>
</evidence>
<comment type="caution">
    <text evidence="2">The sequence shown here is derived from an EMBL/GenBank/DDBJ whole genome shotgun (WGS) entry which is preliminary data.</text>
</comment>
<dbReference type="OrthoDB" id="3758675at2759"/>
<evidence type="ECO:0000313" key="3">
    <source>
        <dbReference type="Proteomes" id="UP000481861"/>
    </source>
</evidence>
<dbReference type="InterPro" id="IPR036404">
    <property type="entry name" value="Jacalin-like_lectin_dom_sf"/>
</dbReference>
<dbReference type="AlphaFoldDB" id="A0A7C8I695"/>
<dbReference type="Gene3D" id="2.100.10.30">
    <property type="entry name" value="Jacalin-like lectin domain"/>
    <property type="match status" value="1"/>
</dbReference>
<sequence length="401" mass="44062">MLVSVKNVFAFLSVTTLFLAGRVNADEISDTWADFIGKALDEAASYGGNCDKGPFERVATGTGTGDKFCRSNWPDGAVITGLEVWSNDMGISGLKFRYNDLSWTNMLGDNVVDAKDGVLKVNKLEWDQTDTVVDARLELNPTRTGLGYIYMKVKSGASFTVGKEAENLGNMNVHAGILLGAFGRADKGTVYQLGFSWLKTGIEKATISDIEFEDNIDDLNKRMQGLETMTLDYAYYKNNQDKQNSTFLFQKETSRTTSRKLITQTKATWGLTATVGVEASMFGMGASASTSLKYEKETMNGKEDTEEENTVLKYGLTNQVPPGGEIWCKATVMKGKYEGKYTSKINLLYKDGSKFSIKSPGKLQLVAWSQADSMCDDQEIPRDGPVNPSKPVAQRAIKFVG</sequence>
<dbReference type="SUPFAM" id="SSF56973">
    <property type="entry name" value="Aerolisin/ETX pore-forming domain"/>
    <property type="match status" value="1"/>
</dbReference>
<feature type="signal peptide" evidence="1">
    <location>
        <begin position="1"/>
        <end position="25"/>
    </location>
</feature>
<keyword evidence="1" id="KW-0732">Signal</keyword>
<organism evidence="2 3">
    <name type="scientific">Massariosphaeria phaeospora</name>
    <dbReference type="NCBI Taxonomy" id="100035"/>
    <lineage>
        <taxon>Eukaryota</taxon>
        <taxon>Fungi</taxon>
        <taxon>Dikarya</taxon>
        <taxon>Ascomycota</taxon>
        <taxon>Pezizomycotina</taxon>
        <taxon>Dothideomycetes</taxon>
        <taxon>Pleosporomycetidae</taxon>
        <taxon>Pleosporales</taxon>
        <taxon>Pleosporales incertae sedis</taxon>
        <taxon>Massariosphaeria</taxon>
    </lineage>
</organism>